<evidence type="ECO:0000313" key="3">
    <source>
        <dbReference type="Proteomes" id="UP001141552"/>
    </source>
</evidence>
<name>A0A9Q0JGV9_9ROSI</name>
<gene>
    <name evidence="2" type="ORF">Tsubulata_033203</name>
</gene>
<proteinExistence type="predicted"/>
<reference evidence="2" key="2">
    <citation type="journal article" date="2023" name="Plants (Basel)">
        <title>Annotation of the Turnera subulata (Passifloraceae) Draft Genome Reveals the S-Locus Evolved after the Divergence of Turneroideae from Passifloroideae in a Stepwise Manner.</title>
        <authorList>
            <person name="Henning P.M."/>
            <person name="Roalson E.H."/>
            <person name="Mir W."/>
            <person name="McCubbin A.G."/>
            <person name="Shore J.S."/>
        </authorList>
    </citation>
    <scope>NUCLEOTIDE SEQUENCE</scope>
    <source>
        <strain evidence="2">F60SS</strain>
    </source>
</reference>
<keyword evidence="3" id="KW-1185">Reference proteome</keyword>
<feature type="region of interest" description="Disordered" evidence="1">
    <location>
        <begin position="119"/>
        <end position="140"/>
    </location>
</feature>
<dbReference type="OrthoDB" id="851805at2759"/>
<dbReference type="Proteomes" id="UP001141552">
    <property type="component" value="Unassembled WGS sequence"/>
</dbReference>
<protein>
    <submittedName>
        <fullName evidence="2">Uncharacterized protein</fullName>
    </submittedName>
</protein>
<comment type="caution">
    <text evidence="2">The sequence shown here is derived from an EMBL/GenBank/DDBJ whole genome shotgun (WGS) entry which is preliminary data.</text>
</comment>
<dbReference type="AlphaFoldDB" id="A0A9Q0JGV9"/>
<evidence type="ECO:0000313" key="2">
    <source>
        <dbReference type="EMBL" id="KAJ4840647.1"/>
    </source>
</evidence>
<reference evidence="2" key="1">
    <citation type="submission" date="2022-02" db="EMBL/GenBank/DDBJ databases">
        <authorList>
            <person name="Henning P.M."/>
            <person name="McCubbin A.G."/>
            <person name="Shore J.S."/>
        </authorList>
    </citation>
    <scope>NUCLEOTIDE SEQUENCE</scope>
    <source>
        <strain evidence="2">F60SS</strain>
        <tissue evidence="2">Leaves</tissue>
    </source>
</reference>
<dbReference type="EMBL" id="JAKUCV010003001">
    <property type="protein sequence ID" value="KAJ4840647.1"/>
    <property type="molecule type" value="Genomic_DNA"/>
</dbReference>
<evidence type="ECO:0000256" key="1">
    <source>
        <dbReference type="SAM" id="MobiDB-lite"/>
    </source>
</evidence>
<organism evidence="2 3">
    <name type="scientific">Turnera subulata</name>
    <dbReference type="NCBI Taxonomy" id="218843"/>
    <lineage>
        <taxon>Eukaryota</taxon>
        <taxon>Viridiplantae</taxon>
        <taxon>Streptophyta</taxon>
        <taxon>Embryophyta</taxon>
        <taxon>Tracheophyta</taxon>
        <taxon>Spermatophyta</taxon>
        <taxon>Magnoliopsida</taxon>
        <taxon>eudicotyledons</taxon>
        <taxon>Gunneridae</taxon>
        <taxon>Pentapetalae</taxon>
        <taxon>rosids</taxon>
        <taxon>fabids</taxon>
        <taxon>Malpighiales</taxon>
        <taxon>Passifloraceae</taxon>
        <taxon>Turnera</taxon>
    </lineage>
</organism>
<accession>A0A9Q0JGV9</accession>
<sequence>VQKFALRFSAYPDTQAFISSLKESLKGAENTGLTEGKVGSHMSPPSELHSSNAIHEKNYWYGDADGLGVQIPSGHCELPEQPTDSANNPYTCSAETALAHGSEFLFAASPPGFTAPLSDSCTGEKQGTQTTKVSEGSSLEPQMAGCLPSSTFYDMLGKLEMVIDELGGDLALDYS</sequence>
<feature type="non-terminal residue" evidence="2">
    <location>
        <position position="1"/>
    </location>
</feature>